<reference evidence="4 5" key="1">
    <citation type="submission" date="2007-01" db="EMBL/GenBank/DDBJ databases">
        <authorList>
            <person name="Haygood M."/>
            <person name="Podell S."/>
            <person name="Anderson C."/>
            <person name="Hopkinson B."/>
            <person name="Roe K."/>
            <person name="Barbeau K."/>
            <person name="Gaasterland T."/>
            <person name="Ferriera S."/>
            <person name="Johnson J."/>
            <person name="Kravitz S."/>
            <person name="Beeson K."/>
            <person name="Sutton G."/>
            <person name="Rogers Y.-H."/>
            <person name="Friedman R."/>
            <person name="Frazier M."/>
            <person name="Venter J.C."/>
        </authorList>
    </citation>
    <scope>NUCLEOTIDE SEQUENCE [LARGE SCALE GENOMIC DNA]</scope>
    <source>
        <strain evidence="4 5">ATCC 23134</strain>
    </source>
</reference>
<feature type="domain" description="NADAR" evidence="3">
    <location>
        <begin position="7"/>
        <end position="145"/>
    </location>
</feature>
<name>A1ZK49_MICM2</name>
<dbReference type="Gene3D" id="1.10.357.40">
    <property type="entry name" value="YbiA-like"/>
    <property type="match status" value="1"/>
</dbReference>
<organism evidence="4 5">
    <name type="scientific">Microscilla marina ATCC 23134</name>
    <dbReference type="NCBI Taxonomy" id="313606"/>
    <lineage>
        <taxon>Bacteria</taxon>
        <taxon>Pseudomonadati</taxon>
        <taxon>Bacteroidota</taxon>
        <taxon>Cytophagia</taxon>
        <taxon>Cytophagales</taxon>
        <taxon>Microscillaceae</taxon>
        <taxon>Microscilla</taxon>
    </lineage>
</organism>
<dbReference type="SUPFAM" id="SSF143990">
    <property type="entry name" value="YbiA-like"/>
    <property type="match status" value="1"/>
</dbReference>
<dbReference type="eggNOG" id="COG3236">
    <property type="taxonomic scope" value="Bacteria"/>
</dbReference>
<proteinExistence type="predicted"/>
<dbReference type="EMBL" id="AAWS01000012">
    <property type="protein sequence ID" value="EAY29075.1"/>
    <property type="molecule type" value="Genomic_DNA"/>
</dbReference>
<keyword evidence="5" id="KW-1185">Reference proteome</keyword>
<accession>A1ZK49</accession>
<dbReference type="InterPro" id="IPR037238">
    <property type="entry name" value="YbiA-like_sf"/>
</dbReference>
<dbReference type="GO" id="GO:0016787">
    <property type="term" value="F:hydrolase activity"/>
    <property type="evidence" value="ECO:0007669"/>
    <property type="project" value="UniProtKB-KW"/>
</dbReference>
<evidence type="ECO:0000256" key="2">
    <source>
        <dbReference type="ARBA" id="ARBA00000751"/>
    </source>
</evidence>
<dbReference type="AlphaFoldDB" id="A1ZK49"/>
<comment type="catalytic activity">
    <reaction evidence="2">
        <text>2,5-diamino-6-hydroxy-4-(5-phosphoribosylamino)-pyrimidine + H2O = 2,5,6-triamino-4-hydroxypyrimidine + D-ribose 5-phosphate</text>
        <dbReference type="Rhea" id="RHEA:23436"/>
        <dbReference type="ChEBI" id="CHEBI:15377"/>
        <dbReference type="ChEBI" id="CHEBI:58614"/>
        <dbReference type="ChEBI" id="CHEBI:78346"/>
        <dbReference type="ChEBI" id="CHEBI:137796"/>
    </reaction>
</comment>
<dbReference type="CDD" id="cd15457">
    <property type="entry name" value="NADAR"/>
    <property type="match status" value="1"/>
</dbReference>
<dbReference type="Pfam" id="PF08719">
    <property type="entry name" value="NADAR"/>
    <property type="match status" value="1"/>
</dbReference>
<evidence type="ECO:0000313" key="4">
    <source>
        <dbReference type="EMBL" id="EAY29075.1"/>
    </source>
</evidence>
<evidence type="ECO:0000313" key="5">
    <source>
        <dbReference type="Proteomes" id="UP000004095"/>
    </source>
</evidence>
<dbReference type="OrthoDB" id="67297at2"/>
<sequence length="147" mass="16696">MDNLIKFYSIGAPYGEFSNFAPYPIKLKGKVWATTEHYFQAQKFVGTPHETKIRKAASPMKAAELGRTRKVRIRDNWDHIKDNVMMEAVKAKFTQHADLQTLLLDTGGATLIEHTENDAYWGDGGDGKGKNRLGKILMKVREELKDK</sequence>
<protein>
    <submittedName>
        <fullName evidence="4">GTP cyclohydrolase II</fullName>
    </submittedName>
</protein>
<evidence type="ECO:0000259" key="3">
    <source>
        <dbReference type="Pfam" id="PF08719"/>
    </source>
</evidence>
<keyword evidence="4" id="KW-0378">Hydrolase</keyword>
<dbReference type="NCBIfam" id="TIGR02464">
    <property type="entry name" value="ribofla_fusion"/>
    <property type="match status" value="1"/>
</dbReference>
<dbReference type="Proteomes" id="UP000004095">
    <property type="component" value="Unassembled WGS sequence"/>
</dbReference>
<gene>
    <name evidence="4" type="ORF">M23134_02266</name>
</gene>
<comment type="catalytic activity">
    <reaction evidence="1">
        <text>5-amino-6-(5-phospho-D-ribosylamino)uracil + H2O = 5,6-diaminouracil + D-ribose 5-phosphate</text>
        <dbReference type="Rhea" id="RHEA:55020"/>
        <dbReference type="ChEBI" id="CHEBI:15377"/>
        <dbReference type="ChEBI" id="CHEBI:46252"/>
        <dbReference type="ChEBI" id="CHEBI:58453"/>
        <dbReference type="ChEBI" id="CHEBI:78346"/>
    </reaction>
</comment>
<dbReference type="RefSeq" id="WP_002696626.1">
    <property type="nucleotide sequence ID" value="NZ_AAWS01000012.1"/>
</dbReference>
<evidence type="ECO:0000256" key="1">
    <source>
        <dbReference type="ARBA" id="ARBA00000022"/>
    </source>
</evidence>
<dbReference type="InterPro" id="IPR012816">
    <property type="entry name" value="NADAR"/>
</dbReference>
<comment type="caution">
    <text evidence="4">The sequence shown here is derived from an EMBL/GenBank/DDBJ whole genome shotgun (WGS) entry which is preliminary data.</text>
</comment>